<dbReference type="PROSITE" id="PS51257">
    <property type="entry name" value="PROKAR_LIPOPROTEIN"/>
    <property type="match status" value="1"/>
</dbReference>
<dbReference type="Pfam" id="PF14270">
    <property type="entry name" value="DUF4358"/>
    <property type="match status" value="1"/>
</dbReference>
<evidence type="ECO:0000313" key="2">
    <source>
        <dbReference type="Proteomes" id="UP000029278"/>
    </source>
</evidence>
<dbReference type="RefSeq" id="WP_082207776.1">
    <property type="nucleotide sequence ID" value="NZ_BGML01000003.1"/>
</dbReference>
<name>A0A090ZEX0_PAEMA</name>
<dbReference type="GeneID" id="77007302"/>
<evidence type="ECO:0008006" key="3">
    <source>
        <dbReference type="Google" id="ProtNLM"/>
    </source>
</evidence>
<comment type="caution">
    <text evidence="1">The sequence shown here is derived from an EMBL/GenBank/DDBJ whole genome shotgun (WGS) entry which is preliminary data.</text>
</comment>
<organism evidence="1 2">
    <name type="scientific">Paenibacillus macerans</name>
    <name type="common">Bacillus macerans</name>
    <dbReference type="NCBI Taxonomy" id="44252"/>
    <lineage>
        <taxon>Bacteria</taxon>
        <taxon>Bacillati</taxon>
        <taxon>Bacillota</taxon>
        <taxon>Bacilli</taxon>
        <taxon>Bacillales</taxon>
        <taxon>Paenibacillaceae</taxon>
        <taxon>Paenibacillus</taxon>
    </lineage>
</organism>
<proteinExistence type="predicted"/>
<dbReference type="AlphaFoldDB" id="A0A090ZEX0"/>
<gene>
    <name evidence="1" type="ORF">DJ90_4949</name>
</gene>
<dbReference type="STRING" id="44252.DJ90_4949"/>
<reference evidence="1 2" key="1">
    <citation type="submission" date="2014-04" db="EMBL/GenBank/DDBJ databases">
        <authorList>
            <person name="Bishop-Lilly K.A."/>
            <person name="Broomall S.M."/>
            <person name="Chain P.S."/>
            <person name="Chertkov O."/>
            <person name="Coyne S.R."/>
            <person name="Daligault H.E."/>
            <person name="Davenport K.W."/>
            <person name="Erkkila T."/>
            <person name="Frey K.G."/>
            <person name="Gibbons H.S."/>
            <person name="Gu W."/>
            <person name="Jaissle J."/>
            <person name="Johnson S.L."/>
            <person name="Koroleva G.I."/>
            <person name="Ladner J.T."/>
            <person name="Lo C.-C."/>
            <person name="Minogue T.D."/>
            <person name="Munk C."/>
            <person name="Palacios G.F."/>
            <person name="Redden C.L."/>
            <person name="Rosenzweig C.N."/>
            <person name="Scholz M.B."/>
            <person name="Teshima H."/>
            <person name="Xu Y."/>
        </authorList>
    </citation>
    <scope>NUCLEOTIDE SEQUENCE [LARGE SCALE GENOMIC DNA]</scope>
    <source>
        <strain evidence="1 2">8244</strain>
    </source>
</reference>
<dbReference type="InterPro" id="IPR025648">
    <property type="entry name" value="DUF4358"/>
</dbReference>
<dbReference type="EMBL" id="JMQA01000026">
    <property type="protein sequence ID" value="KFN08775.1"/>
    <property type="molecule type" value="Genomic_DNA"/>
</dbReference>
<dbReference type="Proteomes" id="UP000029278">
    <property type="component" value="Unassembled WGS sequence"/>
</dbReference>
<dbReference type="HOGENOM" id="CLU_111487_0_0_9"/>
<dbReference type="PATRIC" id="fig|44252.3.peg.2867"/>
<accession>A0A090ZEX0</accession>
<keyword evidence="2" id="KW-1185">Reference proteome</keyword>
<evidence type="ECO:0000313" key="1">
    <source>
        <dbReference type="EMBL" id="KFN08775.1"/>
    </source>
</evidence>
<sequence>MNRYMQGTKTFVFGSTLLALIVMTGILAGCAEREKGTGNLTAADVGERIEQSVNLESMEQRDMKKLQKLYHISGEEVADFVLYTASSNVEADELLIVRLKDESEADRVMAKIEERIAAQTAKFKDYRPEQYFLLEKHVLKTKGPFILFAVSAGVDQMEQAFDAVTDT</sequence>
<protein>
    <recommendedName>
        <fullName evidence="3">DUF4358 domain-containing protein</fullName>
    </recommendedName>
</protein>